<name>A0ABN2XRV1_9ACTN</name>
<keyword evidence="6 9" id="KW-0472">Membrane</keyword>
<protein>
    <submittedName>
        <fullName evidence="11">MFS transporter</fullName>
    </submittedName>
</protein>
<evidence type="ECO:0000256" key="8">
    <source>
        <dbReference type="SAM" id="MobiDB-lite"/>
    </source>
</evidence>
<dbReference type="Gene3D" id="1.20.1250.20">
    <property type="entry name" value="MFS general substrate transporter like domains"/>
    <property type="match status" value="1"/>
</dbReference>
<dbReference type="InterPro" id="IPR020846">
    <property type="entry name" value="MFS_dom"/>
</dbReference>
<dbReference type="PANTHER" id="PTHR42718:SF46">
    <property type="entry name" value="BLR6921 PROTEIN"/>
    <property type="match status" value="1"/>
</dbReference>
<evidence type="ECO:0000256" key="3">
    <source>
        <dbReference type="ARBA" id="ARBA00022475"/>
    </source>
</evidence>
<feature type="region of interest" description="Disordered" evidence="8">
    <location>
        <begin position="1"/>
        <end position="25"/>
    </location>
</feature>
<keyword evidence="5 9" id="KW-1133">Transmembrane helix</keyword>
<proteinExistence type="predicted"/>
<comment type="caution">
    <text evidence="11">The sequence shown here is derived from an EMBL/GenBank/DDBJ whole genome shotgun (WGS) entry which is preliminary data.</text>
</comment>
<reference evidence="11 12" key="1">
    <citation type="journal article" date="2019" name="Int. J. Syst. Evol. Microbiol.">
        <title>The Global Catalogue of Microorganisms (GCM) 10K type strain sequencing project: providing services to taxonomists for standard genome sequencing and annotation.</title>
        <authorList>
            <consortium name="The Broad Institute Genomics Platform"/>
            <consortium name="The Broad Institute Genome Sequencing Center for Infectious Disease"/>
            <person name="Wu L."/>
            <person name="Ma J."/>
        </authorList>
    </citation>
    <scope>NUCLEOTIDE SEQUENCE [LARGE SCALE GENOMIC DNA]</scope>
    <source>
        <strain evidence="11 12">JCM 15481</strain>
    </source>
</reference>
<feature type="transmembrane region" description="Helical" evidence="9">
    <location>
        <begin position="256"/>
        <end position="273"/>
    </location>
</feature>
<evidence type="ECO:0000313" key="12">
    <source>
        <dbReference type="Proteomes" id="UP001500443"/>
    </source>
</evidence>
<evidence type="ECO:0000256" key="6">
    <source>
        <dbReference type="ARBA" id="ARBA00023136"/>
    </source>
</evidence>
<evidence type="ECO:0000259" key="10">
    <source>
        <dbReference type="PROSITE" id="PS50850"/>
    </source>
</evidence>
<sequence>MRSETTTPAVGEKTAAPTPAAAAPPDAPVSFSGRARLVLLVLCASQFMVALDFSILNVALPELGADLGLGQASLQWAVTAFALPSGGFLLLFGRAGDLYGRRRLFLTGLVTFAAASVLATFAWNSASFLAGRALQGLGAAALVPTGMALLTTGFPEGPRRSRALSIMGSIMALGFTAGMLLGGVLTEAFGWRSTMALLAIAALAVLAVAPGALAESRPDRRPRLDVPGAVAVTGGLLALIYALSTAAEHGFGRPDVPLTLAAGAVLLAAFVAVEARTAEPLVSLPLLRRPTVAWGALGGLATFSMMSSVVFLCTLYLQEIRGISALDTGLVFGVMGLAAAVGGSVAPRLVARWGPHRTLQAGLLAQGVTTAPLVLVGGSSAGVWLVTVFGAVAAFFHLWAIVAYGLTVTSGVPNERQGLATGVVTSAQQLGMTVGIPLLSALAASRSGLLDGVRLGLAADAAVLVAVALLTAAGLRRGAARAAA</sequence>
<feature type="transmembrane region" description="Helical" evidence="9">
    <location>
        <begin position="226"/>
        <end position="244"/>
    </location>
</feature>
<evidence type="ECO:0000313" key="11">
    <source>
        <dbReference type="EMBL" id="GAA2116490.1"/>
    </source>
</evidence>
<feature type="transmembrane region" description="Helical" evidence="9">
    <location>
        <begin position="129"/>
        <end position="151"/>
    </location>
</feature>
<feature type="transmembrane region" description="Helical" evidence="9">
    <location>
        <begin position="455"/>
        <end position="475"/>
    </location>
</feature>
<dbReference type="Pfam" id="PF07690">
    <property type="entry name" value="MFS_1"/>
    <property type="match status" value="1"/>
</dbReference>
<feature type="compositionally biased region" description="Low complexity" evidence="8">
    <location>
        <begin position="14"/>
        <end position="24"/>
    </location>
</feature>
<evidence type="ECO:0000256" key="2">
    <source>
        <dbReference type="ARBA" id="ARBA00022448"/>
    </source>
</evidence>
<dbReference type="EMBL" id="BAAAPF010000032">
    <property type="protein sequence ID" value="GAA2116490.1"/>
    <property type="molecule type" value="Genomic_DNA"/>
</dbReference>
<feature type="transmembrane region" description="Helical" evidence="9">
    <location>
        <begin position="37"/>
        <end position="60"/>
    </location>
</feature>
<dbReference type="SUPFAM" id="SSF103473">
    <property type="entry name" value="MFS general substrate transporter"/>
    <property type="match status" value="1"/>
</dbReference>
<dbReference type="InterPro" id="IPR011701">
    <property type="entry name" value="MFS"/>
</dbReference>
<dbReference type="PROSITE" id="PS50850">
    <property type="entry name" value="MFS"/>
    <property type="match status" value="1"/>
</dbReference>
<keyword evidence="4 9" id="KW-0812">Transmembrane</keyword>
<gene>
    <name evidence="11" type="ORF">GCM10009802_16990</name>
</gene>
<dbReference type="Proteomes" id="UP001500443">
    <property type="component" value="Unassembled WGS sequence"/>
</dbReference>
<feature type="transmembrane region" description="Helical" evidence="9">
    <location>
        <begin position="163"/>
        <end position="185"/>
    </location>
</feature>
<evidence type="ECO:0000256" key="4">
    <source>
        <dbReference type="ARBA" id="ARBA00022692"/>
    </source>
</evidence>
<dbReference type="RefSeq" id="WP_344289188.1">
    <property type="nucleotide sequence ID" value="NZ_BAAAPF010000032.1"/>
</dbReference>
<accession>A0ABN2XRV1</accession>
<evidence type="ECO:0000256" key="7">
    <source>
        <dbReference type="ARBA" id="ARBA00023251"/>
    </source>
</evidence>
<organism evidence="11 12">
    <name type="scientific">Streptomyces synnematoformans</name>
    <dbReference type="NCBI Taxonomy" id="415721"/>
    <lineage>
        <taxon>Bacteria</taxon>
        <taxon>Bacillati</taxon>
        <taxon>Actinomycetota</taxon>
        <taxon>Actinomycetes</taxon>
        <taxon>Kitasatosporales</taxon>
        <taxon>Streptomycetaceae</taxon>
        <taxon>Streptomyces</taxon>
    </lineage>
</organism>
<feature type="transmembrane region" description="Helical" evidence="9">
    <location>
        <begin position="72"/>
        <end position="92"/>
    </location>
</feature>
<dbReference type="PANTHER" id="PTHR42718">
    <property type="entry name" value="MAJOR FACILITATOR SUPERFAMILY MULTIDRUG TRANSPORTER MFSC"/>
    <property type="match status" value="1"/>
</dbReference>
<keyword evidence="3" id="KW-1003">Cell membrane</keyword>
<feature type="transmembrane region" description="Helical" evidence="9">
    <location>
        <begin position="329"/>
        <end position="351"/>
    </location>
</feature>
<feature type="domain" description="Major facilitator superfamily (MFS) profile" evidence="10">
    <location>
        <begin position="38"/>
        <end position="476"/>
    </location>
</feature>
<keyword evidence="2" id="KW-0813">Transport</keyword>
<keyword evidence="12" id="KW-1185">Reference proteome</keyword>
<evidence type="ECO:0000256" key="9">
    <source>
        <dbReference type="SAM" id="Phobius"/>
    </source>
</evidence>
<dbReference type="CDD" id="cd17321">
    <property type="entry name" value="MFS_MMR_MDR_like"/>
    <property type="match status" value="1"/>
</dbReference>
<feature type="transmembrane region" description="Helical" evidence="9">
    <location>
        <begin position="191"/>
        <end position="214"/>
    </location>
</feature>
<feature type="transmembrane region" description="Helical" evidence="9">
    <location>
        <begin position="294"/>
        <end position="317"/>
    </location>
</feature>
<dbReference type="PRINTS" id="PR01036">
    <property type="entry name" value="TCRTETB"/>
</dbReference>
<evidence type="ECO:0000256" key="1">
    <source>
        <dbReference type="ARBA" id="ARBA00004651"/>
    </source>
</evidence>
<comment type="subcellular location">
    <subcellularLocation>
        <location evidence="1">Cell membrane</location>
        <topology evidence="1">Multi-pass membrane protein</topology>
    </subcellularLocation>
</comment>
<evidence type="ECO:0000256" key="5">
    <source>
        <dbReference type="ARBA" id="ARBA00022989"/>
    </source>
</evidence>
<feature type="transmembrane region" description="Helical" evidence="9">
    <location>
        <begin position="358"/>
        <end position="377"/>
    </location>
</feature>
<feature type="transmembrane region" description="Helical" evidence="9">
    <location>
        <begin position="104"/>
        <end position="123"/>
    </location>
</feature>
<feature type="transmembrane region" description="Helical" evidence="9">
    <location>
        <begin position="383"/>
        <end position="406"/>
    </location>
</feature>
<keyword evidence="7" id="KW-0046">Antibiotic resistance</keyword>
<dbReference type="Gene3D" id="1.20.1720.10">
    <property type="entry name" value="Multidrug resistance protein D"/>
    <property type="match status" value="1"/>
</dbReference>
<feature type="transmembrane region" description="Helical" evidence="9">
    <location>
        <begin position="418"/>
        <end position="443"/>
    </location>
</feature>
<dbReference type="InterPro" id="IPR036259">
    <property type="entry name" value="MFS_trans_sf"/>
</dbReference>